<evidence type="ECO:0000256" key="3">
    <source>
        <dbReference type="SAM" id="MobiDB-lite"/>
    </source>
</evidence>
<dbReference type="Proteomes" id="UP001187415">
    <property type="component" value="Unassembled WGS sequence"/>
</dbReference>
<evidence type="ECO:0000313" key="5">
    <source>
        <dbReference type="Proteomes" id="UP001187415"/>
    </source>
</evidence>
<proteinExistence type="inferred from homology"/>
<keyword evidence="2" id="KW-0649">Protein kinase inhibitor</keyword>
<dbReference type="GO" id="GO:0008427">
    <property type="term" value="F:calcium-dependent protein kinase inhibitor activity"/>
    <property type="evidence" value="ECO:0007669"/>
    <property type="project" value="TreeGrafter"/>
</dbReference>
<feature type="region of interest" description="Disordered" evidence="3">
    <location>
        <begin position="77"/>
        <end position="150"/>
    </location>
</feature>
<dbReference type="PANTHER" id="PTHR31007:SF4">
    <property type="entry name" value="CALCIUM_CALMODULIN-DEPENDENT PROTEIN KINASE II INHIBITOR 2"/>
    <property type="match status" value="1"/>
</dbReference>
<evidence type="ECO:0000256" key="2">
    <source>
        <dbReference type="ARBA" id="ARBA00023013"/>
    </source>
</evidence>
<name>A0AA88T603_CHASR</name>
<keyword evidence="5" id="KW-1185">Reference proteome</keyword>
<organism evidence="4 5">
    <name type="scientific">Channa striata</name>
    <name type="common">Snakehead murrel</name>
    <name type="synonym">Ophicephalus striatus</name>
    <dbReference type="NCBI Taxonomy" id="64152"/>
    <lineage>
        <taxon>Eukaryota</taxon>
        <taxon>Metazoa</taxon>
        <taxon>Chordata</taxon>
        <taxon>Craniata</taxon>
        <taxon>Vertebrata</taxon>
        <taxon>Euteleostomi</taxon>
        <taxon>Actinopterygii</taxon>
        <taxon>Neopterygii</taxon>
        <taxon>Teleostei</taxon>
        <taxon>Neoteleostei</taxon>
        <taxon>Acanthomorphata</taxon>
        <taxon>Anabantaria</taxon>
        <taxon>Anabantiformes</taxon>
        <taxon>Channoidei</taxon>
        <taxon>Channidae</taxon>
        <taxon>Channa</taxon>
    </lineage>
</organism>
<reference evidence="4" key="1">
    <citation type="submission" date="2023-07" db="EMBL/GenBank/DDBJ databases">
        <title>Chromosome-level Genome Assembly of Striped Snakehead (Channa striata).</title>
        <authorList>
            <person name="Liu H."/>
        </authorList>
    </citation>
    <scope>NUCLEOTIDE SEQUENCE</scope>
    <source>
        <strain evidence="4">Gz</strain>
        <tissue evidence="4">Muscle</tissue>
    </source>
</reference>
<dbReference type="Pfam" id="PF15170">
    <property type="entry name" value="CaM-KIIN"/>
    <property type="match status" value="1"/>
</dbReference>
<evidence type="ECO:0000313" key="4">
    <source>
        <dbReference type="EMBL" id="KAK2862728.1"/>
    </source>
</evidence>
<dbReference type="PANTHER" id="PTHR31007">
    <property type="entry name" value="CALCIUM/CALMODULIN-DEPENDENT PROTEIN KINASE II INHIBITOR 2"/>
    <property type="match status" value="1"/>
</dbReference>
<sequence length="178" mass="19067">MQHDLTRTRHELCLGNPERALLLAAVSLQRPRGRRGFEDFSLGHFQPFVVCCPNTRCLNAIAEVRGFFSTRHKARAVRTPGGQSGEGASLPDMYGASGIPELIPPGGPPRQPGPAGQYNPGHPPVNGHGGGPNPQRLGQRAPKLGQIGRSKKVDLEDEDLDDIMNNNGQCPVSLAPIS</sequence>
<feature type="compositionally biased region" description="Pro residues" evidence="3">
    <location>
        <begin position="102"/>
        <end position="112"/>
    </location>
</feature>
<gene>
    <name evidence="4" type="ORF">Q5P01_002261</name>
</gene>
<comment type="similarity">
    <text evidence="1">Belongs to the CAMK2N family.</text>
</comment>
<dbReference type="EMBL" id="JAUPFM010000001">
    <property type="protein sequence ID" value="KAK2862728.1"/>
    <property type="molecule type" value="Genomic_DNA"/>
</dbReference>
<dbReference type="GO" id="GO:0019901">
    <property type="term" value="F:protein kinase binding"/>
    <property type="evidence" value="ECO:0007669"/>
    <property type="project" value="TreeGrafter"/>
</dbReference>
<feature type="compositionally biased region" description="Low complexity" evidence="3">
    <location>
        <begin position="113"/>
        <end position="126"/>
    </location>
</feature>
<accession>A0AA88T603</accession>
<evidence type="ECO:0000256" key="1">
    <source>
        <dbReference type="ARBA" id="ARBA00009996"/>
    </source>
</evidence>
<comment type="caution">
    <text evidence="4">The sequence shown here is derived from an EMBL/GenBank/DDBJ whole genome shotgun (WGS) entry which is preliminary data.</text>
</comment>
<protein>
    <submittedName>
        <fullName evidence="4">Uncharacterized protein</fullName>
    </submittedName>
</protein>
<dbReference type="AlphaFoldDB" id="A0AA88T603"/>
<dbReference type="InterPro" id="IPR026779">
    <property type="entry name" value="Camk2n"/>
</dbReference>